<proteinExistence type="predicted"/>
<dbReference type="AlphaFoldDB" id="A0A1B1BFB6"/>
<keyword evidence="1" id="KW-0326">Glycosidase</keyword>
<protein>
    <recommendedName>
        <fullName evidence="3">Fibronectin type-III domain-containing protein</fullName>
    </recommendedName>
</protein>
<dbReference type="SMART" id="SM00458">
    <property type="entry name" value="RICIN"/>
    <property type="match status" value="1"/>
</dbReference>
<dbReference type="PROSITE" id="PS50231">
    <property type="entry name" value="RICIN_B_LECTIN"/>
    <property type="match status" value="1"/>
</dbReference>
<gene>
    <name evidence="4" type="ORF">PA27867_0317</name>
</gene>
<evidence type="ECO:0000256" key="2">
    <source>
        <dbReference type="ARBA" id="ARBA00023326"/>
    </source>
</evidence>
<dbReference type="InterPro" id="IPR036116">
    <property type="entry name" value="FN3_sf"/>
</dbReference>
<keyword evidence="1" id="KW-0378">Hydrolase</keyword>
<dbReference type="InterPro" id="IPR035992">
    <property type="entry name" value="Ricin_B-like_lectins"/>
</dbReference>
<evidence type="ECO:0000313" key="4">
    <source>
        <dbReference type="EMBL" id="ANP71291.1"/>
    </source>
</evidence>
<dbReference type="InterPro" id="IPR000772">
    <property type="entry name" value="Ricin_B_lectin"/>
</dbReference>
<evidence type="ECO:0000313" key="5">
    <source>
        <dbReference type="Proteomes" id="UP000092582"/>
    </source>
</evidence>
<dbReference type="PROSITE" id="PS50853">
    <property type="entry name" value="FN3"/>
    <property type="match status" value="1"/>
</dbReference>
<dbReference type="GO" id="GO:0016798">
    <property type="term" value="F:hydrolase activity, acting on glycosyl bonds"/>
    <property type="evidence" value="ECO:0007669"/>
    <property type="project" value="UniProtKB-KW"/>
</dbReference>
<dbReference type="KEGG" id="cart:PA27867_0317"/>
<dbReference type="Gene3D" id="2.80.10.50">
    <property type="match status" value="2"/>
</dbReference>
<dbReference type="Pfam" id="PF00652">
    <property type="entry name" value="Ricin_B_lectin"/>
    <property type="match status" value="1"/>
</dbReference>
<dbReference type="PATRIC" id="fig|670052.7.peg.336"/>
<sequence>MTSRAASTAEHRTVRPGGRAVLSLSMVLAFLGAGLGAGAGEAQAGWTTPESPATASVTAGTLGVTLTGFPALQAVYSSAALAVTAPVSVTNTGTVPAPYTLTLAAQTATALASAVEVRAWSVASATNCTATTTTAGTPGRTWVTVGPLTGTLAPGASAVYCVRSSVTQAQRFALVAGSVTATATLTAAQGNWTGTATASAPQSMADTLTPGAPTAAAATDSSITLAWTAPADTAAVTGYRILRDSVVIATVPAANRTFTDLALTVATRHSYTVQAVDSASPVDVSPASPAGILSTTGRTATGWYSIRNTTSQLCVDGEAAATAEGTALISFPCKTAGAGNQNWQFVATGAYVRVAARYAPTLFWDSANTTASILRGTARTNSQQWTVVEIAPGSGTFLFRNRNNMCLDVAGGTTATGNPQLRVAACDGSALQAFTLTNGG</sequence>
<dbReference type="Gene3D" id="2.60.40.10">
    <property type="entry name" value="Immunoglobulins"/>
    <property type="match status" value="1"/>
</dbReference>
<dbReference type="STRING" id="670052.PA27867_0317"/>
<dbReference type="OrthoDB" id="5100464at2"/>
<dbReference type="CDD" id="cd00161">
    <property type="entry name" value="beta-trefoil_Ricin-like"/>
    <property type="match status" value="1"/>
</dbReference>
<accession>A0A1B1BFB6</accession>
<keyword evidence="2" id="KW-0624">Polysaccharide degradation</keyword>
<dbReference type="InterPro" id="IPR003961">
    <property type="entry name" value="FN3_dom"/>
</dbReference>
<evidence type="ECO:0000256" key="1">
    <source>
        <dbReference type="ARBA" id="ARBA00023295"/>
    </source>
</evidence>
<dbReference type="InterPro" id="IPR013783">
    <property type="entry name" value="Ig-like_fold"/>
</dbReference>
<dbReference type="EMBL" id="CP016282">
    <property type="protein sequence ID" value="ANP71291.1"/>
    <property type="molecule type" value="Genomic_DNA"/>
</dbReference>
<evidence type="ECO:0000259" key="3">
    <source>
        <dbReference type="PROSITE" id="PS50853"/>
    </source>
</evidence>
<organism evidence="4 5">
    <name type="scientific">Cryobacterium arcticum</name>
    <dbReference type="NCBI Taxonomy" id="670052"/>
    <lineage>
        <taxon>Bacteria</taxon>
        <taxon>Bacillati</taxon>
        <taxon>Actinomycetota</taxon>
        <taxon>Actinomycetes</taxon>
        <taxon>Micrococcales</taxon>
        <taxon>Microbacteriaceae</taxon>
        <taxon>Cryobacterium</taxon>
    </lineage>
</organism>
<dbReference type="Proteomes" id="UP000092582">
    <property type="component" value="Chromosome 1"/>
</dbReference>
<feature type="domain" description="Fibronectin type-III" evidence="3">
    <location>
        <begin position="209"/>
        <end position="299"/>
    </location>
</feature>
<dbReference type="SUPFAM" id="SSF50370">
    <property type="entry name" value="Ricin B-like lectins"/>
    <property type="match status" value="1"/>
</dbReference>
<dbReference type="RefSeq" id="WP_066592303.1">
    <property type="nucleotide sequence ID" value="NZ_CP016282.1"/>
</dbReference>
<reference evidence="4 5" key="1">
    <citation type="submission" date="2016-06" db="EMBL/GenBank/DDBJ databases">
        <title>Genome sequencing of Cryobacterium arcticum PAMC 27867.</title>
        <authorList>
            <person name="Lee J."/>
            <person name="Kim O.-S."/>
        </authorList>
    </citation>
    <scope>NUCLEOTIDE SEQUENCE [LARGE SCALE GENOMIC DNA]</scope>
    <source>
        <strain evidence="4 5">PAMC 27867</strain>
    </source>
</reference>
<dbReference type="GO" id="GO:0000272">
    <property type="term" value="P:polysaccharide catabolic process"/>
    <property type="evidence" value="ECO:0007669"/>
    <property type="project" value="UniProtKB-KW"/>
</dbReference>
<keyword evidence="2" id="KW-0119">Carbohydrate metabolism</keyword>
<dbReference type="SUPFAM" id="SSF49265">
    <property type="entry name" value="Fibronectin type III"/>
    <property type="match status" value="1"/>
</dbReference>
<keyword evidence="5" id="KW-1185">Reference proteome</keyword>
<name>A0A1B1BFB6_9MICO</name>